<accession>A0A9Q0LDQ6</accession>
<feature type="active site" description="Glycyl thioester intermediate" evidence="3">
    <location>
        <position position="87"/>
    </location>
</feature>
<evidence type="ECO:0000256" key="4">
    <source>
        <dbReference type="RuleBase" id="RU362109"/>
    </source>
</evidence>
<dbReference type="Pfam" id="PF00805">
    <property type="entry name" value="Pentapeptide"/>
    <property type="match status" value="2"/>
</dbReference>
<comment type="caution">
    <text evidence="7">The sequence shown here is derived from an EMBL/GenBank/DDBJ whole genome shotgun (WGS) entry which is preliminary data.</text>
</comment>
<dbReference type="InterPro" id="IPR000608">
    <property type="entry name" value="UBC"/>
</dbReference>
<dbReference type="InterPro" id="IPR016135">
    <property type="entry name" value="UBQ-conjugating_enzyme/RWD"/>
</dbReference>
<name>A0A9Q0LDQ6_ANAIG</name>
<sequence>MNQMRTIRLQKEMKTLQTEKFDGIEIKIGEKIDKFEAIIIGPEKTPYENGEFKIEIVIPENYPLQPPNIRFLTPIYHPNIDDQGRICLDTLKMAGKNREGGWNCALSIGTLIQMVRLLLETPNPDDGLMLESSKEFVQNRDLFNQKARNFTISHAINNKSNLNKSNLNQSNLNKSNLNQPNLNESNKNETNLNKSNLNQSNLNQSNLNQSNLNETNLNKTNLNKSNLNQSNLNKSNLNQSNLNQSNLNQSNLNKSNLNQSNLNQSNLNQSNLNESKLNQSKI</sequence>
<keyword evidence="1" id="KW-0808">Transferase</keyword>
<dbReference type="PROSITE" id="PS50127">
    <property type="entry name" value="UBC_2"/>
    <property type="match status" value="1"/>
</dbReference>
<dbReference type="OMA" id="REWTRNS"/>
<evidence type="ECO:0000313" key="7">
    <source>
        <dbReference type="EMBL" id="KAJ5069638.1"/>
    </source>
</evidence>
<feature type="compositionally biased region" description="Low complexity" evidence="5">
    <location>
        <begin position="160"/>
        <end position="183"/>
    </location>
</feature>
<dbReference type="InterPro" id="IPR001646">
    <property type="entry name" value="5peptide_repeat"/>
</dbReference>
<keyword evidence="2 4" id="KW-0833">Ubl conjugation pathway</keyword>
<dbReference type="PANTHER" id="PTHR24068">
    <property type="entry name" value="UBIQUITIN-CONJUGATING ENZYME E2"/>
    <property type="match status" value="1"/>
</dbReference>
<dbReference type="Proteomes" id="UP001149090">
    <property type="component" value="Unassembled WGS sequence"/>
</dbReference>
<comment type="similarity">
    <text evidence="4">Belongs to the ubiquitin-conjugating enzyme family.</text>
</comment>
<dbReference type="Gene3D" id="2.160.20.80">
    <property type="entry name" value="E3 ubiquitin-protein ligase SopA"/>
    <property type="match status" value="1"/>
</dbReference>
<evidence type="ECO:0000256" key="2">
    <source>
        <dbReference type="ARBA" id="ARBA00022786"/>
    </source>
</evidence>
<dbReference type="InterPro" id="IPR023313">
    <property type="entry name" value="UBQ-conjugating_AS"/>
</dbReference>
<dbReference type="OrthoDB" id="9978460at2759"/>
<feature type="compositionally biased region" description="Low complexity" evidence="5">
    <location>
        <begin position="191"/>
        <end position="282"/>
    </location>
</feature>
<dbReference type="Gene3D" id="3.10.110.10">
    <property type="entry name" value="Ubiquitin Conjugating Enzyme"/>
    <property type="match status" value="1"/>
</dbReference>
<dbReference type="EMBL" id="JAPDFW010000103">
    <property type="protein sequence ID" value="KAJ5069638.1"/>
    <property type="molecule type" value="Genomic_DNA"/>
</dbReference>
<dbReference type="Pfam" id="PF00179">
    <property type="entry name" value="UQ_con"/>
    <property type="match status" value="1"/>
</dbReference>
<dbReference type="CDD" id="cd23805">
    <property type="entry name" value="UBCc_UBE2T"/>
    <property type="match status" value="1"/>
</dbReference>
<dbReference type="PROSITE" id="PS00183">
    <property type="entry name" value="UBC_1"/>
    <property type="match status" value="1"/>
</dbReference>
<evidence type="ECO:0000313" key="8">
    <source>
        <dbReference type="Proteomes" id="UP001149090"/>
    </source>
</evidence>
<dbReference type="SMART" id="SM00212">
    <property type="entry name" value="UBCc"/>
    <property type="match status" value="1"/>
</dbReference>
<dbReference type="GO" id="GO:0016740">
    <property type="term" value="F:transferase activity"/>
    <property type="evidence" value="ECO:0007669"/>
    <property type="project" value="UniProtKB-KW"/>
</dbReference>
<dbReference type="SUPFAM" id="SSF54495">
    <property type="entry name" value="UBC-like"/>
    <property type="match status" value="1"/>
</dbReference>
<reference evidence="7" key="1">
    <citation type="submission" date="2022-10" db="EMBL/GenBank/DDBJ databases">
        <title>Novel sulphate-reducing endosymbionts in the free-living metamonad Anaeramoeba.</title>
        <authorList>
            <person name="Jerlstrom-Hultqvist J."/>
            <person name="Cepicka I."/>
            <person name="Gallot-Lavallee L."/>
            <person name="Salas-Leiva D."/>
            <person name="Curtis B.A."/>
            <person name="Zahonova K."/>
            <person name="Pipaliya S."/>
            <person name="Dacks J."/>
            <person name="Roger A.J."/>
        </authorList>
    </citation>
    <scope>NUCLEOTIDE SEQUENCE</scope>
    <source>
        <strain evidence="7">BMAN</strain>
    </source>
</reference>
<keyword evidence="4" id="KW-0067">ATP-binding</keyword>
<dbReference type="AlphaFoldDB" id="A0A9Q0LDQ6"/>
<evidence type="ECO:0000259" key="6">
    <source>
        <dbReference type="PROSITE" id="PS50127"/>
    </source>
</evidence>
<evidence type="ECO:0000256" key="1">
    <source>
        <dbReference type="ARBA" id="ARBA00022679"/>
    </source>
</evidence>
<dbReference type="GO" id="GO:0005524">
    <property type="term" value="F:ATP binding"/>
    <property type="evidence" value="ECO:0007669"/>
    <property type="project" value="UniProtKB-UniRule"/>
</dbReference>
<evidence type="ECO:0000256" key="5">
    <source>
        <dbReference type="SAM" id="MobiDB-lite"/>
    </source>
</evidence>
<dbReference type="SUPFAM" id="SSF141571">
    <property type="entry name" value="Pentapeptide repeat-like"/>
    <property type="match status" value="1"/>
</dbReference>
<feature type="region of interest" description="Disordered" evidence="5">
    <location>
        <begin position="160"/>
        <end position="282"/>
    </location>
</feature>
<keyword evidence="4" id="KW-0547">Nucleotide-binding</keyword>
<organism evidence="7 8">
    <name type="scientific">Anaeramoeba ignava</name>
    <name type="common">Anaerobic marine amoeba</name>
    <dbReference type="NCBI Taxonomy" id="1746090"/>
    <lineage>
        <taxon>Eukaryota</taxon>
        <taxon>Metamonada</taxon>
        <taxon>Anaeramoebidae</taxon>
        <taxon>Anaeramoeba</taxon>
    </lineage>
</organism>
<proteinExistence type="inferred from homology"/>
<evidence type="ECO:0000256" key="3">
    <source>
        <dbReference type="PROSITE-ProRule" id="PRU10133"/>
    </source>
</evidence>
<protein>
    <submittedName>
        <fullName evidence="7">Ubiquitin-conjugating enzyme e2 t</fullName>
    </submittedName>
</protein>
<keyword evidence="8" id="KW-1185">Reference proteome</keyword>
<gene>
    <name evidence="7" type="ORF">M0811_02208</name>
</gene>
<feature type="domain" description="UBC core" evidence="6">
    <location>
        <begin position="4"/>
        <end position="156"/>
    </location>
</feature>